<gene>
    <name evidence="7" type="ORF">A2427_00200</name>
</gene>
<comment type="subcellular location">
    <subcellularLocation>
        <location evidence="1">Membrane</location>
        <topology evidence="1">Single-pass membrane protein</topology>
    </subcellularLocation>
</comment>
<dbReference type="Pfam" id="PF07963">
    <property type="entry name" value="N_methyl"/>
    <property type="match status" value="1"/>
</dbReference>
<dbReference type="PROSITE" id="PS00409">
    <property type="entry name" value="PROKAR_NTER_METHYL"/>
    <property type="match status" value="1"/>
</dbReference>
<keyword evidence="5 6" id="KW-0472">Membrane</keyword>
<dbReference type="NCBIfam" id="TIGR02532">
    <property type="entry name" value="IV_pilin_GFxxxE"/>
    <property type="match status" value="1"/>
</dbReference>
<dbReference type="InterPro" id="IPR012902">
    <property type="entry name" value="N_methyl_site"/>
</dbReference>
<keyword evidence="2" id="KW-0488">Methylation</keyword>
<evidence type="ECO:0000256" key="3">
    <source>
        <dbReference type="ARBA" id="ARBA00022692"/>
    </source>
</evidence>
<evidence type="ECO:0000256" key="6">
    <source>
        <dbReference type="SAM" id="Phobius"/>
    </source>
</evidence>
<sequence>MIYYKNMKKGFTLVELMIVIVIVGILASIIIANMTSSRNRAKDSSIQQSLRELRNAGELYFNEAGTYDGICAEDNTISDAGNFGRIEDYINSNGGDEIKCLDSDSAYAVIASLNVGDCWCVDNQGSSKEVILGSGETCSDKLLITRCP</sequence>
<dbReference type="InterPro" id="IPR045584">
    <property type="entry name" value="Pilin-like"/>
</dbReference>
<evidence type="ECO:0000256" key="2">
    <source>
        <dbReference type="ARBA" id="ARBA00022481"/>
    </source>
</evidence>
<accession>A0A1G2ESR2</accession>
<dbReference type="GO" id="GO:0016020">
    <property type="term" value="C:membrane"/>
    <property type="evidence" value="ECO:0007669"/>
    <property type="project" value="UniProtKB-SubCell"/>
</dbReference>
<feature type="transmembrane region" description="Helical" evidence="6">
    <location>
        <begin position="12"/>
        <end position="32"/>
    </location>
</feature>
<organism evidence="7 8">
    <name type="scientific">Candidatus Nealsonbacteria bacterium RIFOXYC1_FULL_40_7</name>
    <dbReference type="NCBI Taxonomy" id="1801678"/>
    <lineage>
        <taxon>Bacteria</taxon>
        <taxon>Candidatus Nealsoniibacteriota</taxon>
    </lineage>
</organism>
<dbReference type="GO" id="GO:0015627">
    <property type="term" value="C:type II protein secretion system complex"/>
    <property type="evidence" value="ECO:0007669"/>
    <property type="project" value="InterPro"/>
</dbReference>
<dbReference type="AlphaFoldDB" id="A0A1G2ESR2"/>
<keyword evidence="3 6" id="KW-0812">Transmembrane</keyword>
<dbReference type="InterPro" id="IPR002416">
    <property type="entry name" value="T2SS_protein-GspH"/>
</dbReference>
<comment type="caution">
    <text evidence="7">The sequence shown here is derived from an EMBL/GenBank/DDBJ whole genome shotgun (WGS) entry which is preliminary data.</text>
</comment>
<evidence type="ECO:0000313" key="7">
    <source>
        <dbReference type="EMBL" id="OGZ28829.1"/>
    </source>
</evidence>
<keyword evidence="4 6" id="KW-1133">Transmembrane helix</keyword>
<proteinExistence type="predicted"/>
<evidence type="ECO:0000256" key="5">
    <source>
        <dbReference type="ARBA" id="ARBA00023136"/>
    </source>
</evidence>
<dbReference type="Proteomes" id="UP000176326">
    <property type="component" value="Unassembled WGS sequence"/>
</dbReference>
<dbReference type="PANTHER" id="PTHR30093">
    <property type="entry name" value="GENERAL SECRETION PATHWAY PROTEIN G"/>
    <property type="match status" value="1"/>
</dbReference>
<dbReference type="PANTHER" id="PTHR30093:SF44">
    <property type="entry name" value="TYPE II SECRETION SYSTEM CORE PROTEIN G"/>
    <property type="match status" value="1"/>
</dbReference>
<reference evidence="7 8" key="1">
    <citation type="journal article" date="2016" name="Nat. Commun.">
        <title>Thousands of microbial genomes shed light on interconnected biogeochemical processes in an aquifer system.</title>
        <authorList>
            <person name="Anantharaman K."/>
            <person name="Brown C.T."/>
            <person name="Hug L.A."/>
            <person name="Sharon I."/>
            <person name="Castelle C.J."/>
            <person name="Probst A.J."/>
            <person name="Thomas B.C."/>
            <person name="Singh A."/>
            <person name="Wilkins M.J."/>
            <person name="Karaoz U."/>
            <person name="Brodie E.L."/>
            <person name="Williams K.H."/>
            <person name="Hubbard S.S."/>
            <person name="Banfield J.F."/>
        </authorList>
    </citation>
    <scope>NUCLEOTIDE SEQUENCE [LARGE SCALE GENOMIC DNA]</scope>
</reference>
<dbReference type="SUPFAM" id="SSF54523">
    <property type="entry name" value="Pili subunits"/>
    <property type="match status" value="1"/>
</dbReference>
<evidence type="ECO:0000256" key="1">
    <source>
        <dbReference type="ARBA" id="ARBA00004167"/>
    </source>
</evidence>
<dbReference type="GO" id="GO:0015628">
    <property type="term" value="P:protein secretion by the type II secretion system"/>
    <property type="evidence" value="ECO:0007669"/>
    <property type="project" value="InterPro"/>
</dbReference>
<dbReference type="PRINTS" id="PR00885">
    <property type="entry name" value="BCTERIALGSPH"/>
</dbReference>
<dbReference type="Gene3D" id="3.30.700.10">
    <property type="entry name" value="Glycoprotein, Type 4 Pilin"/>
    <property type="match status" value="1"/>
</dbReference>
<evidence type="ECO:0008006" key="9">
    <source>
        <dbReference type="Google" id="ProtNLM"/>
    </source>
</evidence>
<evidence type="ECO:0000256" key="4">
    <source>
        <dbReference type="ARBA" id="ARBA00022989"/>
    </source>
</evidence>
<name>A0A1G2ESR2_9BACT</name>
<evidence type="ECO:0000313" key="8">
    <source>
        <dbReference type="Proteomes" id="UP000176326"/>
    </source>
</evidence>
<dbReference type="EMBL" id="MHMN01000011">
    <property type="protein sequence ID" value="OGZ28829.1"/>
    <property type="molecule type" value="Genomic_DNA"/>
</dbReference>
<protein>
    <recommendedName>
        <fullName evidence="9">Type II secretion system protein GspG C-terminal domain-containing protein</fullName>
    </recommendedName>
</protein>